<name>A0A6C0BPZ8_9ZZZZ</name>
<keyword evidence="1" id="KW-0472">Membrane</keyword>
<proteinExistence type="predicted"/>
<sequence length="86" mass="10387">MDKNDKSIFNYIVEFNVTSKVGEEYLPMIEDIVKMVMLQFFIQLMLFVRNPYEHSVFDSHFLEIIIYLVLALCVYWLLFKRLVKLT</sequence>
<evidence type="ECO:0000313" key="2">
    <source>
        <dbReference type="EMBL" id="QHS94256.1"/>
    </source>
</evidence>
<dbReference type="AlphaFoldDB" id="A0A6C0BPZ8"/>
<evidence type="ECO:0000256" key="1">
    <source>
        <dbReference type="SAM" id="Phobius"/>
    </source>
</evidence>
<organism evidence="2">
    <name type="scientific">viral metagenome</name>
    <dbReference type="NCBI Taxonomy" id="1070528"/>
    <lineage>
        <taxon>unclassified sequences</taxon>
        <taxon>metagenomes</taxon>
        <taxon>organismal metagenomes</taxon>
    </lineage>
</organism>
<feature type="transmembrane region" description="Helical" evidence="1">
    <location>
        <begin position="60"/>
        <end position="79"/>
    </location>
</feature>
<dbReference type="EMBL" id="MN739218">
    <property type="protein sequence ID" value="QHS94256.1"/>
    <property type="molecule type" value="Genomic_DNA"/>
</dbReference>
<protein>
    <submittedName>
        <fullName evidence="2">Uncharacterized protein</fullName>
    </submittedName>
</protein>
<keyword evidence="1" id="KW-1133">Transmembrane helix</keyword>
<keyword evidence="1" id="KW-0812">Transmembrane</keyword>
<accession>A0A6C0BPZ8</accession>
<reference evidence="2" key="1">
    <citation type="journal article" date="2020" name="Nature">
        <title>Giant virus diversity and host interactions through global metagenomics.</title>
        <authorList>
            <person name="Schulz F."/>
            <person name="Roux S."/>
            <person name="Paez-Espino D."/>
            <person name="Jungbluth S."/>
            <person name="Walsh D.A."/>
            <person name="Denef V.J."/>
            <person name="McMahon K.D."/>
            <person name="Konstantinidis K.T."/>
            <person name="Eloe-Fadrosh E.A."/>
            <person name="Kyrpides N.C."/>
            <person name="Woyke T."/>
        </authorList>
    </citation>
    <scope>NUCLEOTIDE SEQUENCE</scope>
    <source>
        <strain evidence="2">GVMAG-M-3300018416-26</strain>
    </source>
</reference>